<accession>A0A0Q9X168</accession>
<dbReference type="Pfam" id="PF10642">
    <property type="entry name" value="Tom5"/>
    <property type="match status" value="1"/>
</dbReference>
<name>A0A0Q9X168_DROWI</name>
<feature type="transmembrane region" description="Helical" evidence="10">
    <location>
        <begin position="20"/>
        <end position="41"/>
    </location>
</feature>
<dbReference type="GO" id="GO:0006626">
    <property type="term" value="P:protein targeting to mitochondrion"/>
    <property type="evidence" value="ECO:0007669"/>
    <property type="project" value="UniProtKB-ARBA"/>
</dbReference>
<dbReference type="InParanoid" id="A0A0Q9X168"/>
<protein>
    <submittedName>
        <fullName evidence="11">Uncharacterized protein</fullName>
    </submittedName>
</protein>
<dbReference type="InterPro" id="IPR019603">
    <property type="entry name" value="Tom5"/>
</dbReference>
<keyword evidence="4" id="KW-1000">Mitochondrion outer membrane</keyword>
<dbReference type="KEGG" id="dwi:26529921"/>
<evidence type="ECO:0000256" key="4">
    <source>
        <dbReference type="ARBA" id="ARBA00022787"/>
    </source>
</evidence>
<evidence type="ECO:0000256" key="9">
    <source>
        <dbReference type="ARBA" id="ARBA00025716"/>
    </source>
</evidence>
<dbReference type="AlphaFoldDB" id="A0A0Q9X168"/>
<keyword evidence="12" id="KW-1185">Reference proteome</keyword>
<evidence type="ECO:0000256" key="7">
    <source>
        <dbReference type="ARBA" id="ARBA00023128"/>
    </source>
</evidence>
<organism evidence="11 12">
    <name type="scientific">Drosophila willistoni</name>
    <name type="common">Fruit fly</name>
    <dbReference type="NCBI Taxonomy" id="7260"/>
    <lineage>
        <taxon>Eukaryota</taxon>
        <taxon>Metazoa</taxon>
        <taxon>Ecdysozoa</taxon>
        <taxon>Arthropoda</taxon>
        <taxon>Hexapoda</taxon>
        <taxon>Insecta</taxon>
        <taxon>Pterygota</taxon>
        <taxon>Neoptera</taxon>
        <taxon>Endopterygota</taxon>
        <taxon>Diptera</taxon>
        <taxon>Brachycera</taxon>
        <taxon>Muscomorpha</taxon>
        <taxon>Ephydroidea</taxon>
        <taxon>Drosophilidae</taxon>
        <taxon>Drosophila</taxon>
        <taxon>Sophophora</taxon>
    </lineage>
</organism>
<evidence type="ECO:0000313" key="12">
    <source>
        <dbReference type="Proteomes" id="UP000007798"/>
    </source>
</evidence>
<gene>
    <name evidence="11" type="primary">Dwil\GK27919</name>
    <name evidence="11" type="ORF">Dwil_GK27919</name>
</gene>
<keyword evidence="3 10" id="KW-0812">Transmembrane</keyword>
<evidence type="ECO:0000256" key="3">
    <source>
        <dbReference type="ARBA" id="ARBA00022692"/>
    </source>
</evidence>
<dbReference type="EMBL" id="CH964214">
    <property type="protein sequence ID" value="KRF99267.1"/>
    <property type="molecule type" value="Genomic_DNA"/>
</dbReference>
<evidence type="ECO:0000313" key="11">
    <source>
        <dbReference type="EMBL" id="KRF99267.1"/>
    </source>
</evidence>
<proteinExistence type="inferred from homology"/>
<reference evidence="11 12" key="1">
    <citation type="journal article" date="2007" name="Nature">
        <title>Evolution of genes and genomes on the Drosophila phylogeny.</title>
        <authorList>
            <consortium name="Drosophila 12 Genomes Consortium"/>
            <person name="Clark A.G."/>
            <person name="Eisen M.B."/>
            <person name="Smith D.R."/>
            <person name="Bergman C.M."/>
            <person name="Oliver B."/>
            <person name="Markow T.A."/>
            <person name="Kaufman T.C."/>
            <person name="Kellis M."/>
            <person name="Gelbart W."/>
            <person name="Iyer V.N."/>
            <person name="Pollard D.A."/>
            <person name="Sackton T.B."/>
            <person name="Larracuente A.M."/>
            <person name="Singh N.D."/>
            <person name="Abad J.P."/>
            <person name="Abt D.N."/>
            <person name="Adryan B."/>
            <person name="Aguade M."/>
            <person name="Akashi H."/>
            <person name="Anderson W.W."/>
            <person name="Aquadro C.F."/>
            <person name="Ardell D.H."/>
            <person name="Arguello R."/>
            <person name="Artieri C.G."/>
            <person name="Barbash D.A."/>
            <person name="Barker D."/>
            <person name="Barsanti P."/>
            <person name="Batterham P."/>
            <person name="Batzoglou S."/>
            <person name="Begun D."/>
            <person name="Bhutkar A."/>
            <person name="Blanco E."/>
            <person name="Bosak S.A."/>
            <person name="Bradley R.K."/>
            <person name="Brand A.D."/>
            <person name="Brent M.R."/>
            <person name="Brooks A.N."/>
            <person name="Brown R.H."/>
            <person name="Butlin R.K."/>
            <person name="Caggese C."/>
            <person name="Calvi B.R."/>
            <person name="Bernardo de Carvalho A."/>
            <person name="Caspi A."/>
            <person name="Castrezana S."/>
            <person name="Celniker S.E."/>
            <person name="Chang J.L."/>
            <person name="Chapple C."/>
            <person name="Chatterji S."/>
            <person name="Chinwalla A."/>
            <person name="Civetta A."/>
            <person name="Clifton S.W."/>
            <person name="Comeron J.M."/>
            <person name="Costello J.C."/>
            <person name="Coyne J.A."/>
            <person name="Daub J."/>
            <person name="David R.G."/>
            <person name="Delcher A.L."/>
            <person name="Delehaunty K."/>
            <person name="Do C.B."/>
            <person name="Ebling H."/>
            <person name="Edwards K."/>
            <person name="Eickbush T."/>
            <person name="Evans J.D."/>
            <person name="Filipski A."/>
            <person name="Findeiss S."/>
            <person name="Freyhult E."/>
            <person name="Fulton L."/>
            <person name="Fulton R."/>
            <person name="Garcia A.C."/>
            <person name="Gardiner A."/>
            <person name="Garfield D.A."/>
            <person name="Garvin B.E."/>
            <person name="Gibson G."/>
            <person name="Gilbert D."/>
            <person name="Gnerre S."/>
            <person name="Godfrey J."/>
            <person name="Good R."/>
            <person name="Gotea V."/>
            <person name="Gravely B."/>
            <person name="Greenberg A.J."/>
            <person name="Griffiths-Jones S."/>
            <person name="Gross S."/>
            <person name="Guigo R."/>
            <person name="Gustafson E.A."/>
            <person name="Haerty W."/>
            <person name="Hahn M.W."/>
            <person name="Halligan D.L."/>
            <person name="Halpern A.L."/>
            <person name="Halter G.M."/>
            <person name="Han M.V."/>
            <person name="Heger A."/>
            <person name="Hillier L."/>
            <person name="Hinrichs A.S."/>
            <person name="Holmes I."/>
            <person name="Hoskins R.A."/>
            <person name="Hubisz M.J."/>
            <person name="Hultmark D."/>
            <person name="Huntley M.A."/>
            <person name="Jaffe D.B."/>
            <person name="Jagadeeshan S."/>
            <person name="Jeck W.R."/>
            <person name="Johnson J."/>
            <person name="Jones C.D."/>
            <person name="Jordan W.C."/>
            <person name="Karpen G.H."/>
            <person name="Kataoka E."/>
            <person name="Keightley P.D."/>
            <person name="Kheradpour P."/>
            <person name="Kirkness E.F."/>
            <person name="Koerich L.B."/>
            <person name="Kristiansen K."/>
            <person name="Kudrna D."/>
            <person name="Kulathinal R.J."/>
            <person name="Kumar S."/>
            <person name="Kwok R."/>
            <person name="Lander E."/>
            <person name="Langley C.H."/>
            <person name="Lapoint R."/>
            <person name="Lazzaro B.P."/>
            <person name="Lee S.J."/>
            <person name="Levesque L."/>
            <person name="Li R."/>
            <person name="Lin C.F."/>
            <person name="Lin M.F."/>
            <person name="Lindblad-Toh K."/>
            <person name="Llopart A."/>
            <person name="Long M."/>
            <person name="Low L."/>
            <person name="Lozovsky E."/>
            <person name="Lu J."/>
            <person name="Luo M."/>
            <person name="Machado C.A."/>
            <person name="Makalowski W."/>
            <person name="Marzo M."/>
            <person name="Matsuda M."/>
            <person name="Matzkin L."/>
            <person name="McAllister B."/>
            <person name="McBride C.S."/>
            <person name="McKernan B."/>
            <person name="McKernan K."/>
            <person name="Mendez-Lago M."/>
            <person name="Minx P."/>
            <person name="Mollenhauer M.U."/>
            <person name="Montooth K."/>
            <person name="Mount S.M."/>
            <person name="Mu X."/>
            <person name="Myers E."/>
            <person name="Negre B."/>
            <person name="Newfeld S."/>
            <person name="Nielsen R."/>
            <person name="Noor M.A."/>
            <person name="O'Grady P."/>
            <person name="Pachter L."/>
            <person name="Papaceit M."/>
            <person name="Parisi M.J."/>
            <person name="Parisi M."/>
            <person name="Parts L."/>
            <person name="Pedersen J.S."/>
            <person name="Pesole G."/>
            <person name="Phillippy A.M."/>
            <person name="Ponting C.P."/>
            <person name="Pop M."/>
            <person name="Porcelli D."/>
            <person name="Powell J.R."/>
            <person name="Prohaska S."/>
            <person name="Pruitt K."/>
            <person name="Puig M."/>
            <person name="Quesneville H."/>
            <person name="Ram K.R."/>
            <person name="Rand D."/>
            <person name="Rasmussen M.D."/>
            <person name="Reed L.K."/>
            <person name="Reenan R."/>
            <person name="Reily A."/>
            <person name="Remington K.A."/>
            <person name="Rieger T.T."/>
            <person name="Ritchie M.G."/>
            <person name="Robin C."/>
            <person name="Rogers Y.H."/>
            <person name="Rohde C."/>
            <person name="Rozas J."/>
            <person name="Rubenfield M.J."/>
            <person name="Ruiz A."/>
            <person name="Russo S."/>
            <person name="Salzberg S.L."/>
            <person name="Sanchez-Gracia A."/>
            <person name="Saranga D.J."/>
            <person name="Sato H."/>
            <person name="Schaeffer S.W."/>
            <person name="Schatz M.C."/>
            <person name="Schlenke T."/>
            <person name="Schwartz R."/>
            <person name="Segarra C."/>
            <person name="Singh R.S."/>
            <person name="Sirot L."/>
            <person name="Sirota M."/>
            <person name="Sisneros N.B."/>
            <person name="Smith C.D."/>
            <person name="Smith T.F."/>
            <person name="Spieth J."/>
            <person name="Stage D.E."/>
            <person name="Stark A."/>
            <person name="Stephan W."/>
            <person name="Strausberg R.L."/>
            <person name="Strempel S."/>
            <person name="Sturgill D."/>
            <person name="Sutton G."/>
            <person name="Sutton G.G."/>
            <person name="Tao W."/>
            <person name="Teichmann S."/>
            <person name="Tobari Y.N."/>
            <person name="Tomimura Y."/>
            <person name="Tsolas J.M."/>
            <person name="Valente V.L."/>
            <person name="Venter E."/>
            <person name="Venter J.C."/>
            <person name="Vicario S."/>
            <person name="Vieira F.G."/>
            <person name="Vilella A.J."/>
            <person name="Villasante A."/>
            <person name="Walenz B."/>
            <person name="Wang J."/>
            <person name="Wasserman M."/>
            <person name="Watts T."/>
            <person name="Wilson D."/>
            <person name="Wilson R.K."/>
            <person name="Wing R.A."/>
            <person name="Wolfner M.F."/>
            <person name="Wong A."/>
            <person name="Wong G.K."/>
            <person name="Wu C.I."/>
            <person name="Wu G."/>
            <person name="Yamamoto D."/>
            <person name="Yang H.P."/>
            <person name="Yang S.P."/>
            <person name="Yorke J.A."/>
            <person name="Yoshida K."/>
            <person name="Zdobnov E."/>
            <person name="Zhang P."/>
            <person name="Zhang Y."/>
            <person name="Zimin A.V."/>
            <person name="Baldwin J."/>
            <person name="Abdouelleil A."/>
            <person name="Abdulkadir J."/>
            <person name="Abebe A."/>
            <person name="Abera B."/>
            <person name="Abreu J."/>
            <person name="Acer S.C."/>
            <person name="Aftuck L."/>
            <person name="Alexander A."/>
            <person name="An P."/>
            <person name="Anderson E."/>
            <person name="Anderson S."/>
            <person name="Arachi H."/>
            <person name="Azer M."/>
            <person name="Bachantsang P."/>
            <person name="Barry A."/>
            <person name="Bayul T."/>
            <person name="Berlin A."/>
            <person name="Bessette D."/>
            <person name="Bloom T."/>
            <person name="Blye J."/>
            <person name="Boguslavskiy L."/>
            <person name="Bonnet C."/>
            <person name="Boukhgalter B."/>
            <person name="Bourzgui I."/>
            <person name="Brown A."/>
            <person name="Cahill P."/>
            <person name="Channer S."/>
            <person name="Cheshatsang Y."/>
            <person name="Chuda L."/>
            <person name="Citroen M."/>
            <person name="Collymore A."/>
            <person name="Cooke P."/>
            <person name="Costello M."/>
            <person name="D'Aco K."/>
            <person name="Daza R."/>
            <person name="De Haan G."/>
            <person name="DeGray S."/>
            <person name="DeMaso C."/>
            <person name="Dhargay N."/>
            <person name="Dooley K."/>
            <person name="Dooley E."/>
            <person name="Doricent M."/>
            <person name="Dorje P."/>
            <person name="Dorjee K."/>
            <person name="Dupes A."/>
            <person name="Elong R."/>
            <person name="Falk J."/>
            <person name="Farina A."/>
            <person name="Faro S."/>
            <person name="Ferguson D."/>
            <person name="Fisher S."/>
            <person name="Foley C.D."/>
            <person name="Franke A."/>
            <person name="Friedrich D."/>
            <person name="Gadbois L."/>
            <person name="Gearin G."/>
            <person name="Gearin C.R."/>
            <person name="Giannoukos G."/>
            <person name="Goode T."/>
            <person name="Graham J."/>
            <person name="Grandbois E."/>
            <person name="Grewal S."/>
            <person name="Gyaltsen K."/>
            <person name="Hafez N."/>
            <person name="Hagos B."/>
            <person name="Hall J."/>
            <person name="Henson C."/>
            <person name="Hollinger A."/>
            <person name="Honan T."/>
            <person name="Huard M.D."/>
            <person name="Hughes L."/>
            <person name="Hurhula B."/>
            <person name="Husby M.E."/>
            <person name="Kamat A."/>
            <person name="Kanga B."/>
            <person name="Kashin S."/>
            <person name="Khazanovich D."/>
            <person name="Kisner P."/>
            <person name="Lance K."/>
            <person name="Lara M."/>
            <person name="Lee W."/>
            <person name="Lennon N."/>
            <person name="Letendre F."/>
            <person name="LeVine R."/>
            <person name="Lipovsky A."/>
            <person name="Liu X."/>
            <person name="Liu J."/>
            <person name="Liu S."/>
            <person name="Lokyitsang T."/>
            <person name="Lokyitsang Y."/>
            <person name="Lubonja R."/>
            <person name="Lui A."/>
            <person name="MacDonald P."/>
            <person name="Magnisalis V."/>
            <person name="Maru K."/>
            <person name="Matthews C."/>
            <person name="McCusker W."/>
            <person name="McDonough S."/>
            <person name="Mehta T."/>
            <person name="Meldrim J."/>
            <person name="Meneus L."/>
            <person name="Mihai O."/>
            <person name="Mihalev A."/>
            <person name="Mihova T."/>
            <person name="Mittelman R."/>
            <person name="Mlenga V."/>
            <person name="Montmayeur A."/>
            <person name="Mulrain L."/>
            <person name="Navidi A."/>
            <person name="Naylor J."/>
            <person name="Negash T."/>
            <person name="Nguyen T."/>
            <person name="Nguyen N."/>
            <person name="Nicol R."/>
            <person name="Norbu C."/>
            <person name="Norbu N."/>
            <person name="Novod N."/>
            <person name="O'Neill B."/>
            <person name="Osman S."/>
            <person name="Markiewicz E."/>
            <person name="Oyono O.L."/>
            <person name="Patti C."/>
            <person name="Phunkhang P."/>
            <person name="Pierre F."/>
            <person name="Priest M."/>
            <person name="Raghuraman S."/>
            <person name="Rege F."/>
            <person name="Reyes R."/>
            <person name="Rise C."/>
            <person name="Rogov P."/>
            <person name="Ross K."/>
            <person name="Ryan E."/>
            <person name="Settipalli S."/>
            <person name="Shea T."/>
            <person name="Sherpa N."/>
            <person name="Shi L."/>
            <person name="Shih D."/>
            <person name="Sparrow T."/>
            <person name="Spaulding J."/>
            <person name="Stalker J."/>
            <person name="Stange-Thomann N."/>
            <person name="Stavropoulos S."/>
            <person name="Stone C."/>
            <person name="Strader C."/>
            <person name="Tesfaye S."/>
            <person name="Thomson T."/>
            <person name="Thoulutsang Y."/>
            <person name="Thoulutsang D."/>
            <person name="Topham K."/>
            <person name="Topping I."/>
            <person name="Tsamla T."/>
            <person name="Vassiliev H."/>
            <person name="Vo A."/>
            <person name="Wangchuk T."/>
            <person name="Wangdi T."/>
            <person name="Weiand M."/>
            <person name="Wilkinson J."/>
            <person name="Wilson A."/>
            <person name="Yadav S."/>
            <person name="Young G."/>
            <person name="Yu Q."/>
            <person name="Zembek L."/>
            <person name="Zhong D."/>
            <person name="Zimmer A."/>
            <person name="Zwirko Z."/>
            <person name="Jaffe D.B."/>
            <person name="Alvarez P."/>
            <person name="Brockman W."/>
            <person name="Butler J."/>
            <person name="Chin C."/>
            <person name="Gnerre S."/>
            <person name="Grabherr M."/>
            <person name="Kleber M."/>
            <person name="Mauceli E."/>
            <person name="MacCallum I."/>
        </authorList>
    </citation>
    <scope>NUCLEOTIDE SEQUENCE [LARGE SCALE GENOMIC DNA]</scope>
    <source>
        <strain evidence="12">Tucson 14030-0811.24</strain>
    </source>
</reference>
<keyword evidence="8 10" id="KW-0472">Membrane</keyword>
<comment type="similarity">
    <text evidence="9">Belongs to the Tom5 family.</text>
</comment>
<dbReference type="Proteomes" id="UP000007798">
    <property type="component" value="Unassembled WGS sequence"/>
</dbReference>
<keyword evidence="7" id="KW-0496">Mitochondrion</keyword>
<keyword evidence="6 10" id="KW-1133">Transmembrane helix</keyword>
<dbReference type="GO" id="GO:0005741">
    <property type="term" value="C:mitochondrial outer membrane"/>
    <property type="evidence" value="ECO:0007669"/>
    <property type="project" value="UniProtKB-SubCell"/>
</dbReference>
<keyword evidence="5" id="KW-0653">Protein transport</keyword>
<keyword evidence="2" id="KW-0813">Transport</keyword>
<evidence type="ECO:0000256" key="6">
    <source>
        <dbReference type="ARBA" id="ARBA00022989"/>
    </source>
</evidence>
<evidence type="ECO:0000256" key="2">
    <source>
        <dbReference type="ARBA" id="ARBA00022448"/>
    </source>
</evidence>
<comment type="subcellular location">
    <subcellularLocation>
        <location evidence="1">Mitochondrion outer membrane</location>
        <topology evidence="1">Single-pass membrane protein</topology>
    </subcellularLocation>
</comment>
<evidence type="ECO:0000256" key="10">
    <source>
        <dbReference type="SAM" id="Phobius"/>
    </source>
</evidence>
<dbReference type="GO" id="GO:0015031">
    <property type="term" value="P:protein transport"/>
    <property type="evidence" value="ECO:0007669"/>
    <property type="project" value="UniProtKB-KW"/>
</dbReference>
<evidence type="ECO:0000256" key="8">
    <source>
        <dbReference type="ARBA" id="ARBA00023136"/>
    </source>
</evidence>
<evidence type="ECO:0000256" key="5">
    <source>
        <dbReference type="ARBA" id="ARBA00022927"/>
    </source>
</evidence>
<evidence type="ECO:0000256" key="1">
    <source>
        <dbReference type="ARBA" id="ARBA00004572"/>
    </source>
</evidence>
<sequence>MFRTRPIEAVEEELLGKEEVQANIVVFIALCAVIRLAPFVLRNT</sequence>